<organism evidence="1 2">
    <name type="scientific">Golovinomyces cichoracearum</name>
    <dbReference type="NCBI Taxonomy" id="62708"/>
    <lineage>
        <taxon>Eukaryota</taxon>
        <taxon>Fungi</taxon>
        <taxon>Dikarya</taxon>
        <taxon>Ascomycota</taxon>
        <taxon>Pezizomycotina</taxon>
        <taxon>Leotiomycetes</taxon>
        <taxon>Erysiphales</taxon>
        <taxon>Erysiphaceae</taxon>
        <taxon>Golovinomyces</taxon>
    </lineage>
</organism>
<evidence type="ECO:0000313" key="2">
    <source>
        <dbReference type="Proteomes" id="UP000285326"/>
    </source>
</evidence>
<sequence length="101" mass="11936">MSKSKDLPPIEDLLEGIGLDETALATYTARFMRQAVDIDFCDDILLNTDQEDFENRNKEMFDRLLFRRELKNFLCKRGIFTEKNNGRISHQFFETLIIEEP</sequence>
<evidence type="ECO:0000313" key="1">
    <source>
        <dbReference type="EMBL" id="RKF81225.1"/>
    </source>
</evidence>
<dbReference type="Proteomes" id="UP000285326">
    <property type="component" value="Unassembled WGS sequence"/>
</dbReference>
<comment type="caution">
    <text evidence="1">The sequence shown here is derived from an EMBL/GenBank/DDBJ whole genome shotgun (WGS) entry which is preliminary data.</text>
</comment>
<protein>
    <submittedName>
        <fullName evidence="1">Uncharacterized protein</fullName>
    </submittedName>
</protein>
<accession>A0A420J393</accession>
<dbReference type="EMBL" id="MCBS01018510">
    <property type="protein sequence ID" value="RKF81225.1"/>
    <property type="molecule type" value="Genomic_DNA"/>
</dbReference>
<dbReference type="AlphaFoldDB" id="A0A420J393"/>
<gene>
    <name evidence="1" type="ORF">GcM1_185016</name>
</gene>
<proteinExistence type="predicted"/>
<reference evidence="1 2" key="1">
    <citation type="journal article" date="2018" name="BMC Genomics">
        <title>Comparative genome analyses reveal sequence features reflecting distinct modes of host-adaptation between dicot and monocot powdery mildew.</title>
        <authorList>
            <person name="Wu Y."/>
            <person name="Ma X."/>
            <person name="Pan Z."/>
            <person name="Kale S.D."/>
            <person name="Song Y."/>
            <person name="King H."/>
            <person name="Zhang Q."/>
            <person name="Presley C."/>
            <person name="Deng X."/>
            <person name="Wei C.I."/>
            <person name="Xiao S."/>
        </authorList>
    </citation>
    <scope>NUCLEOTIDE SEQUENCE [LARGE SCALE GENOMIC DNA]</scope>
    <source>
        <strain evidence="1">UMSG1</strain>
    </source>
</reference>
<name>A0A420J393_9PEZI</name>